<gene>
    <name evidence="1" type="ORF">J8273_4664</name>
</gene>
<proteinExistence type="predicted"/>
<dbReference type="Proteomes" id="UP000717585">
    <property type="component" value="Unassembled WGS sequence"/>
</dbReference>
<evidence type="ECO:0000313" key="2">
    <source>
        <dbReference type="Proteomes" id="UP000717585"/>
    </source>
</evidence>
<reference evidence="1" key="1">
    <citation type="submission" date="2021-05" db="EMBL/GenBank/DDBJ databases">
        <title>A free-living protist that lacks canonical eukaryotic 1 DNA replication and segregation systems.</title>
        <authorList>
            <person name="Salas-Leiva D.E."/>
            <person name="Tromer E.C."/>
            <person name="Curtis B.A."/>
            <person name="Jerlstrom-Hultqvist J."/>
            <person name="Kolisko M."/>
            <person name="Yi Z."/>
            <person name="Salas-Leiva J.S."/>
            <person name="Gallot-Lavallee L."/>
            <person name="Kops G.J.P.L."/>
            <person name="Archibald J.M."/>
            <person name="Simpson A.G.B."/>
            <person name="Roger A.J."/>
        </authorList>
    </citation>
    <scope>NUCLEOTIDE SEQUENCE</scope>
    <source>
        <strain evidence="1">BICM</strain>
    </source>
</reference>
<protein>
    <submittedName>
        <fullName evidence="1">Uncharacterized protein</fullName>
    </submittedName>
</protein>
<comment type="caution">
    <text evidence="1">The sequence shown here is derived from an EMBL/GenBank/DDBJ whole genome shotgun (WGS) entry which is preliminary data.</text>
</comment>
<name>A0A8J6BXT1_9EUKA</name>
<dbReference type="AlphaFoldDB" id="A0A8J6BXT1"/>
<accession>A0A8J6BXT1</accession>
<organism evidence="1 2">
    <name type="scientific">Carpediemonas membranifera</name>
    <dbReference type="NCBI Taxonomy" id="201153"/>
    <lineage>
        <taxon>Eukaryota</taxon>
        <taxon>Metamonada</taxon>
        <taxon>Carpediemonas-like organisms</taxon>
        <taxon>Carpediemonas</taxon>
    </lineage>
</organism>
<keyword evidence="2" id="KW-1185">Reference proteome</keyword>
<sequence length="103" mass="11468">MANWSRAISVSCMNELMGRHRHNGSVHASLDHASHCTLRFTPSAHMEVAREAFDVIVDFDGYKTLCSDTSKFHVCLLALVGKLPIQIRHFGEAVHVLAQRGII</sequence>
<evidence type="ECO:0000313" key="1">
    <source>
        <dbReference type="EMBL" id="KAG9393801.1"/>
    </source>
</evidence>
<dbReference type="EMBL" id="JAHDYR010000020">
    <property type="protein sequence ID" value="KAG9393801.1"/>
    <property type="molecule type" value="Genomic_DNA"/>
</dbReference>